<keyword evidence="1" id="KW-0378">Hydrolase</keyword>
<keyword evidence="1" id="KW-0645">Protease</keyword>
<reference evidence="1 2" key="1">
    <citation type="journal article" date="2023" name="Plant">
        <title>Draft Genome Sequence Resource of CBPPT1, a 'Candidatus Phytoplasma trifolii'-Related Strain Associated with Potato Purple Top Disease in the Columbia Basin, U.S.A.</title>
        <authorList>
            <person name="Wei W."/>
            <person name="Shao J."/>
            <person name="Bottner-Parker K.D."/>
            <person name="Zhao Y."/>
        </authorList>
    </citation>
    <scope>NUCLEOTIDE SEQUENCE [LARGE SCALE GENOMIC DNA]</scope>
    <source>
        <strain evidence="1 2">CBPPT1</strain>
    </source>
</reference>
<keyword evidence="1" id="KW-0121">Carboxypeptidase</keyword>
<dbReference type="EMBL" id="JANHJP010000014">
    <property type="protein sequence ID" value="MDC9032267.1"/>
    <property type="molecule type" value="Genomic_DNA"/>
</dbReference>
<dbReference type="PROSITE" id="PS52034">
    <property type="entry name" value="PEPTIDASE_M32"/>
    <property type="match status" value="1"/>
</dbReference>
<comment type="caution">
    <text evidence="1">The sequence shown here is derived from an EMBL/GenBank/DDBJ whole genome shotgun (WGS) entry which is preliminary data.</text>
</comment>
<evidence type="ECO:0000313" key="2">
    <source>
        <dbReference type="Proteomes" id="UP001221763"/>
    </source>
</evidence>
<dbReference type="Pfam" id="PF02074">
    <property type="entry name" value="Peptidase_M32"/>
    <property type="match status" value="1"/>
</dbReference>
<sequence length="31" mass="3708">MINDKLSLDELPNVWNKKMKKYLGIEPKTFN</sequence>
<dbReference type="InterPro" id="IPR001333">
    <property type="entry name" value="Peptidase_M32_Taq"/>
</dbReference>
<accession>A0ABT5LCG3</accession>
<evidence type="ECO:0000313" key="1">
    <source>
        <dbReference type="EMBL" id="MDC9032267.1"/>
    </source>
</evidence>
<dbReference type="Gene3D" id="1.10.1370.30">
    <property type="match status" value="1"/>
</dbReference>
<protein>
    <submittedName>
        <fullName evidence="1">Carboxypeptidase M32</fullName>
    </submittedName>
</protein>
<dbReference type="Proteomes" id="UP001221763">
    <property type="component" value="Unassembled WGS sequence"/>
</dbReference>
<organism evidence="1 2">
    <name type="scientific">Columbia Basin potato purple top phytoplasma</name>
    <dbReference type="NCBI Taxonomy" id="307134"/>
    <lineage>
        <taxon>Bacteria</taxon>
        <taxon>Bacillati</taxon>
        <taxon>Mycoplasmatota</taxon>
        <taxon>Mollicutes</taxon>
        <taxon>Acholeplasmatales</taxon>
        <taxon>Acholeplasmataceae</taxon>
        <taxon>Candidatus Phytoplasma</taxon>
        <taxon>16SrVI (Clover proliferation group)</taxon>
    </lineage>
</organism>
<name>A0ABT5LCG3_9MOLU</name>
<dbReference type="GO" id="GO:0004180">
    <property type="term" value="F:carboxypeptidase activity"/>
    <property type="evidence" value="ECO:0007669"/>
    <property type="project" value="UniProtKB-KW"/>
</dbReference>
<keyword evidence="2" id="KW-1185">Reference proteome</keyword>
<gene>
    <name evidence="1" type="ORF">M8044_000490</name>
</gene>
<proteinExistence type="predicted"/>